<evidence type="ECO:0000259" key="3">
    <source>
        <dbReference type="Pfam" id="PF22636"/>
    </source>
</evidence>
<reference evidence="4" key="1">
    <citation type="journal article" date="2021" name="PeerJ">
        <title>Extensive microbial diversity within the chicken gut microbiome revealed by metagenomics and culture.</title>
        <authorList>
            <person name="Gilroy R."/>
            <person name="Ravi A."/>
            <person name="Getino M."/>
            <person name="Pursley I."/>
            <person name="Horton D.L."/>
            <person name="Alikhan N.F."/>
            <person name="Baker D."/>
            <person name="Gharbi K."/>
            <person name="Hall N."/>
            <person name="Watson M."/>
            <person name="Adriaenssens E.M."/>
            <person name="Foster-Nyarko E."/>
            <person name="Jarju S."/>
            <person name="Secka A."/>
            <person name="Antonio M."/>
            <person name="Oren A."/>
            <person name="Chaudhuri R.R."/>
            <person name="La Ragione R."/>
            <person name="Hildebrand F."/>
            <person name="Pallen M.J."/>
        </authorList>
    </citation>
    <scope>NUCLEOTIDE SEQUENCE</scope>
    <source>
        <strain evidence="4">421</strain>
    </source>
</reference>
<reference evidence="4" key="2">
    <citation type="submission" date="2021-04" db="EMBL/GenBank/DDBJ databases">
        <authorList>
            <person name="Gilroy R."/>
        </authorList>
    </citation>
    <scope>NUCLEOTIDE SEQUENCE</scope>
    <source>
        <strain evidence="4">421</strain>
    </source>
</reference>
<name>A0A9D1UFW2_9FIRM</name>
<dbReference type="PANTHER" id="PTHR36934:SF1">
    <property type="entry name" value="THIOESTERASE DOMAIN-CONTAINING PROTEIN"/>
    <property type="match status" value="1"/>
</dbReference>
<organism evidence="4 5">
    <name type="scientific">Candidatus Eubacterium faecipullorum</name>
    <dbReference type="NCBI Taxonomy" id="2838571"/>
    <lineage>
        <taxon>Bacteria</taxon>
        <taxon>Bacillati</taxon>
        <taxon>Bacillota</taxon>
        <taxon>Clostridia</taxon>
        <taxon>Eubacteriales</taxon>
        <taxon>Eubacteriaceae</taxon>
        <taxon>Eubacterium</taxon>
    </lineage>
</organism>
<accession>A0A9D1UFW2</accession>
<dbReference type="EMBL" id="DXGE01000032">
    <property type="protein sequence ID" value="HIW86307.1"/>
    <property type="molecule type" value="Genomic_DNA"/>
</dbReference>
<feature type="domain" description="Fluoroacetyl-CoA-specific thioesterase-like" evidence="3">
    <location>
        <begin position="16"/>
        <end position="117"/>
    </location>
</feature>
<gene>
    <name evidence="4" type="ORF">IAA48_07420</name>
</gene>
<evidence type="ECO:0000313" key="5">
    <source>
        <dbReference type="Proteomes" id="UP000824205"/>
    </source>
</evidence>
<feature type="active site" evidence="1">
    <location>
        <position position="35"/>
    </location>
</feature>
<feature type="binding site" evidence="2">
    <location>
        <position position="114"/>
    </location>
    <ligand>
        <name>substrate</name>
    </ligand>
</feature>
<dbReference type="Proteomes" id="UP000824205">
    <property type="component" value="Unassembled WGS sequence"/>
</dbReference>
<sequence length="127" mass="13115">MKDVKIGAAAQRSLTVDEKNTAAAAGSGSLAVLGTPFMIALMEAATCDAVSPFLEEGETTVGTQINVAHSKASGIGEKVTARAEIREVSGRKLVFAVEAENEKGDAVGSGTIERFAVLSERFMAKLG</sequence>
<protein>
    <submittedName>
        <fullName evidence="4">Thioesterase</fullName>
    </submittedName>
</protein>
<dbReference type="Gene3D" id="3.10.129.10">
    <property type="entry name" value="Hotdog Thioesterase"/>
    <property type="match status" value="1"/>
</dbReference>
<evidence type="ECO:0000313" key="4">
    <source>
        <dbReference type="EMBL" id="HIW86307.1"/>
    </source>
</evidence>
<dbReference type="Pfam" id="PF22636">
    <property type="entry name" value="FlK"/>
    <property type="match status" value="1"/>
</dbReference>
<feature type="binding site" evidence="2">
    <location>
        <position position="62"/>
    </location>
    <ligand>
        <name>CoA</name>
        <dbReference type="ChEBI" id="CHEBI:57287"/>
    </ligand>
</feature>
<dbReference type="AlphaFoldDB" id="A0A9D1UFW2"/>
<comment type="caution">
    <text evidence="4">The sequence shown here is derived from an EMBL/GenBank/DDBJ whole genome shotgun (WGS) entry which is preliminary data.</text>
</comment>
<dbReference type="InterPro" id="IPR029069">
    <property type="entry name" value="HotDog_dom_sf"/>
</dbReference>
<dbReference type="SUPFAM" id="SSF54637">
    <property type="entry name" value="Thioesterase/thiol ester dehydrase-isomerase"/>
    <property type="match status" value="1"/>
</dbReference>
<dbReference type="PANTHER" id="PTHR36934">
    <property type="entry name" value="BLR0278 PROTEIN"/>
    <property type="match status" value="1"/>
</dbReference>
<evidence type="ECO:0000256" key="2">
    <source>
        <dbReference type="PIRSR" id="PIRSR014972-2"/>
    </source>
</evidence>
<dbReference type="InterPro" id="IPR054485">
    <property type="entry name" value="FlK-like_dom"/>
</dbReference>
<evidence type="ECO:0000256" key="1">
    <source>
        <dbReference type="PIRSR" id="PIRSR014972-1"/>
    </source>
</evidence>
<feature type="active site" evidence="1">
    <location>
        <position position="43"/>
    </location>
</feature>
<dbReference type="InterPro" id="IPR025540">
    <property type="entry name" value="FlK"/>
</dbReference>
<dbReference type="PIRSF" id="PIRSF014972">
    <property type="entry name" value="FlK"/>
    <property type="match status" value="1"/>
</dbReference>
<feature type="binding site" evidence="2">
    <location>
        <position position="62"/>
    </location>
    <ligand>
        <name>substrate</name>
    </ligand>
</feature>
<proteinExistence type="predicted"/>
<feature type="active site" evidence="1">
    <location>
        <position position="69"/>
    </location>
</feature>